<proteinExistence type="predicted"/>
<reference evidence="2 3" key="1">
    <citation type="submission" date="2020-08" db="EMBL/GenBank/DDBJ databases">
        <title>Genome sequence of Thermomonas carbonis KCTC 42013T.</title>
        <authorList>
            <person name="Hyun D.-W."/>
            <person name="Bae J.-W."/>
        </authorList>
    </citation>
    <scope>NUCLEOTIDE SEQUENCE [LARGE SCALE GENOMIC DNA]</scope>
    <source>
        <strain evidence="2 3">KCTC 42013</strain>
    </source>
</reference>
<evidence type="ECO:0000313" key="3">
    <source>
        <dbReference type="Proteomes" id="UP000515804"/>
    </source>
</evidence>
<name>A0A7G9SQY0_9GAMM</name>
<dbReference type="KEGG" id="tcn:H9L16_00990"/>
<dbReference type="AlphaFoldDB" id="A0A7G9SQY0"/>
<dbReference type="Proteomes" id="UP000515804">
    <property type="component" value="Chromosome"/>
</dbReference>
<evidence type="ECO:0000313" key="2">
    <source>
        <dbReference type="EMBL" id="QNN70255.1"/>
    </source>
</evidence>
<sequence>MNESAGYAVFFFPPALEALGDAIKPYLQDGPAGPHVPCRDIDTGGAFIEMTLQGQSPDGRVVELELMVPGNMVRMIVSAHSDNEFGFYDRNRAQAMLEPGMPVIAPADATPAAEPPAVQAPIPATAV</sequence>
<keyword evidence="3" id="KW-1185">Reference proteome</keyword>
<evidence type="ECO:0000256" key="1">
    <source>
        <dbReference type="SAM" id="MobiDB-lite"/>
    </source>
</evidence>
<organism evidence="2 3">
    <name type="scientific">Thermomonas carbonis</name>
    <dbReference type="NCBI Taxonomy" id="1463158"/>
    <lineage>
        <taxon>Bacteria</taxon>
        <taxon>Pseudomonadati</taxon>
        <taxon>Pseudomonadota</taxon>
        <taxon>Gammaproteobacteria</taxon>
        <taxon>Lysobacterales</taxon>
        <taxon>Lysobacteraceae</taxon>
        <taxon>Thermomonas</taxon>
    </lineage>
</organism>
<protein>
    <submittedName>
        <fullName evidence="2">Uncharacterized protein</fullName>
    </submittedName>
</protein>
<dbReference type="EMBL" id="CP060719">
    <property type="protein sequence ID" value="QNN70255.1"/>
    <property type="molecule type" value="Genomic_DNA"/>
</dbReference>
<feature type="compositionally biased region" description="Low complexity" evidence="1">
    <location>
        <begin position="107"/>
        <end position="117"/>
    </location>
</feature>
<feature type="region of interest" description="Disordered" evidence="1">
    <location>
        <begin position="107"/>
        <end position="127"/>
    </location>
</feature>
<dbReference type="RefSeq" id="WP_187552771.1">
    <property type="nucleotide sequence ID" value="NZ_BMZL01000001.1"/>
</dbReference>
<accession>A0A7G9SQY0</accession>
<gene>
    <name evidence="2" type="ORF">H9L16_00990</name>
</gene>